<dbReference type="EMBL" id="BLYL01000002">
    <property type="protein sequence ID" value="GFO93471.1"/>
    <property type="molecule type" value="Genomic_DNA"/>
</dbReference>
<dbReference type="PANTHER" id="PTHR43479">
    <property type="entry name" value="ACREF/ENVCD OPERON REPRESSOR-RELATED"/>
    <property type="match status" value="1"/>
</dbReference>
<feature type="domain" description="HTH tetR-type" evidence="3">
    <location>
        <begin position="6"/>
        <end position="66"/>
    </location>
</feature>
<reference evidence="4" key="1">
    <citation type="submission" date="2020-06" db="EMBL/GenBank/DDBJ databases">
        <title>Characterization of fructooligosaccharide metabolism and fructooligosaccharide-degrading enzymes in human commensal butyrate producers.</title>
        <authorList>
            <person name="Tanno H."/>
            <person name="Fujii T."/>
            <person name="Hirano K."/>
            <person name="Maeno S."/>
            <person name="Tonozuka T."/>
            <person name="Sakamoto M."/>
            <person name="Ohkuma M."/>
            <person name="Tochio T."/>
            <person name="Endo A."/>
        </authorList>
    </citation>
    <scope>NUCLEOTIDE SEQUENCE</scope>
    <source>
        <strain evidence="4">JCM 31265</strain>
    </source>
</reference>
<sequence>MTEKAENTRQNILKTALNHFLEYGFAGTSLRSIVKDAGLTTGAFYKYYPTKEALFDALIDPYVEELYGIYDSVLEEFQSLPPEKQTENMASASGNGMDQMVNYVYDHYDNFKLLLRCSDNEKYGDMIHNLVGREMRSSKQYVDEMHRAGINVPDISDSLCHMIYSGFFSAIFQIIEHDMDRETAIENVGKLKKFYTGGWERLWKVQFPE</sequence>
<evidence type="ECO:0000313" key="5">
    <source>
        <dbReference type="Proteomes" id="UP000660047"/>
    </source>
</evidence>
<evidence type="ECO:0000256" key="1">
    <source>
        <dbReference type="ARBA" id="ARBA00023125"/>
    </source>
</evidence>
<dbReference type="AlphaFoldDB" id="A0AAI9K3I4"/>
<dbReference type="SUPFAM" id="SSF46689">
    <property type="entry name" value="Homeodomain-like"/>
    <property type="match status" value="1"/>
</dbReference>
<dbReference type="InterPro" id="IPR001647">
    <property type="entry name" value="HTH_TetR"/>
</dbReference>
<dbReference type="RefSeq" id="WP_055147614.1">
    <property type="nucleotide sequence ID" value="NZ_BLYL01000002.1"/>
</dbReference>
<protein>
    <submittedName>
        <fullName evidence="4">TetR family transcriptional regulator</fullName>
    </submittedName>
</protein>
<feature type="DNA-binding region" description="H-T-H motif" evidence="2">
    <location>
        <begin position="29"/>
        <end position="48"/>
    </location>
</feature>
<evidence type="ECO:0000259" key="3">
    <source>
        <dbReference type="PROSITE" id="PS50977"/>
    </source>
</evidence>
<keyword evidence="1 2" id="KW-0238">DNA-binding</keyword>
<dbReference type="PRINTS" id="PR00455">
    <property type="entry name" value="HTHTETR"/>
</dbReference>
<dbReference type="Pfam" id="PF00440">
    <property type="entry name" value="TetR_N"/>
    <property type="match status" value="1"/>
</dbReference>
<organism evidence="4 5">
    <name type="scientific">Coprococcus eutactus</name>
    <dbReference type="NCBI Taxonomy" id="33043"/>
    <lineage>
        <taxon>Bacteria</taxon>
        <taxon>Bacillati</taxon>
        <taxon>Bacillota</taxon>
        <taxon>Clostridia</taxon>
        <taxon>Lachnospirales</taxon>
        <taxon>Lachnospiraceae</taxon>
        <taxon>Coprococcus</taxon>
    </lineage>
</organism>
<proteinExistence type="predicted"/>
<accession>A0AAI9K3I4</accession>
<evidence type="ECO:0000256" key="2">
    <source>
        <dbReference type="PROSITE-ProRule" id="PRU00335"/>
    </source>
</evidence>
<dbReference type="Gene3D" id="1.10.357.10">
    <property type="entry name" value="Tetracycline Repressor, domain 2"/>
    <property type="match status" value="1"/>
</dbReference>
<comment type="caution">
    <text evidence="4">The sequence shown here is derived from an EMBL/GenBank/DDBJ whole genome shotgun (WGS) entry which is preliminary data.</text>
</comment>
<dbReference type="GO" id="GO:0003677">
    <property type="term" value="F:DNA binding"/>
    <property type="evidence" value="ECO:0007669"/>
    <property type="project" value="UniProtKB-UniRule"/>
</dbReference>
<name>A0AAI9K3I4_9FIRM</name>
<dbReference type="Proteomes" id="UP000660047">
    <property type="component" value="Unassembled WGS sequence"/>
</dbReference>
<gene>
    <name evidence="4" type="ORF">COEU31_05170</name>
</gene>
<dbReference type="PANTHER" id="PTHR43479:SF11">
    <property type="entry name" value="ACREF_ENVCD OPERON REPRESSOR-RELATED"/>
    <property type="match status" value="1"/>
</dbReference>
<dbReference type="PROSITE" id="PS50977">
    <property type="entry name" value="HTH_TETR_2"/>
    <property type="match status" value="1"/>
</dbReference>
<dbReference type="InterPro" id="IPR009057">
    <property type="entry name" value="Homeodomain-like_sf"/>
</dbReference>
<evidence type="ECO:0000313" key="4">
    <source>
        <dbReference type="EMBL" id="GFO93471.1"/>
    </source>
</evidence>
<dbReference type="InterPro" id="IPR050624">
    <property type="entry name" value="HTH-type_Tx_Regulator"/>
</dbReference>